<evidence type="ECO:0000313" key="2">
    <source>
        <dbReference type="EMBL" id="RHN60470.1"/>
    </source>
</evidence>
<proteinExistence type="predicted"/>
<dbReference type="Proteomes" id="UP000265566">
    <property type="component" value="Chromosome 4"/>
</dbReference>
<dbReference type="AlphaFoldDB" id="A0A396I4C9"/>
<name>A0A396I4C9_MEDTR</name>
<dbReference type="Pfam" id="PF07127">
    <property type="entry name" value="Nodulin_late"/>
    <property type="match status" value="1"/>
</dbReference>
<dbReference type="InterPro" id="IPR009810">
    <property type="entry name" value="Nodulin_late_dom"/>
</dbReference>
<gene>
    <name evidence="2" type="ORF">MtrunA17_Chr4g0026161</name>
</gene>
<comment type="caution">
    <text evidence="2">The sequence shown here is derived from an EMBL/GenBank/DDBJ whole genome shotgun (WGS) entry which is preliminary data.</text>
</comment>
<dbReference type="GO" id="GO:0046872">
    <property type="term" value="F:metal ion binding"/>
    <property type="evidence" value="ECO:0007669"/>
    <property type="project" value="InterPro"/>
</dbReference>
<evidence type="ECO:0000259" key="1">
    <source>
        <dbReference type="Pfam" id="PF07127"/>
    </source>
</evidence>
<sequence>MQRRKNMAKIFIFVYALIIFLSQFLVITSRTSVPCNSDSDCPETTLRKLWKCVDGFCDVTVKEITKSCFICPKDVISMIRD</sequence>
<protein>
    <submittedName>
        <fullName evidence="2">Putative Late nodulin</fullName>
    </submittedName>
</protein>
<feature type="domain" description="Late nodulin" evidence="1">
    <location>
        <begin position="7"/>
        <end position="57"/>
    </location>
</feature>
<dbReference type="Gramene" id="rna22784">
    <property type="protein sequence ID" value="RHN60470.1"/>
    <property type="gene ID" value="gene22784"/>
</dbReference>
<dbReference type="EMBL" id="PSQE01000004">
    <property type="protein sequence ID" value="RHN60470.1"/>
    <property type="molecule type" value="Genomic_DNA"/>
</dbReference>
<accession>A0A396I4C9</accession>
<organism evidence="2">
    <name type="scientific">Medicago truncatula</name>
    <name type="common">Barrel medic</name>
    <name type="synonym">Medicago tribuloides</name>
    <dbReference type="NCBI Taxonomy" id="3880"/>
    <lineage>
        <taxon>Eukaryota</taxon>
        <taxon>Viridiplantae</taxon>
        <taxon>Streptophyta</taxon>
        <taxon>Embryophyta</taxon>
        <taxon>Tracheophyta</taxon>
        <taxon>Spermatophyta</taxon>
        <taxon>Magnoliopsida</taxon>
        <taxon>eudicotyledons</taxon>
        <taxon>Gunneridae</taxon>
        <taxon>Pentapetalae</taxon>
        <taxon>rosids</taxon>
        <taxon>fabids</taxon>
        <taxon>Fabales</taxon>
        <taxon>Fabaceae</taxon>
        <taxon>Papilionoideae</taxon>
        <taxon>50 kb inversion clade</taxon>
        <taxon>NPAAA clade</taxon>
        <taxon>Hologalegina</taxon>
        <taxon>IRL clade</taxon>
        <taxon>Trifolieae</taxon>
        <taxon>Medicago</taxon>
    </lineage>
</organism>
<reference evidence="2" key="1">
    <citation type="journal article" date="2018" name="Nat. Plants">
        <title>Whole-genome landscape of Medicago truncatula symbiotic genes.</title>
        <authorList>
            <person name="Pecrix Y."/>
            <person name="Gamas P."/>
            <person name="Carrere S."/>
        </authorList>
    </citation>
    <scope>NUCLEOTIDE SEQUENCE</scope>
    <source>
        <tissue evidence="2">Leaves</tissue>
    </source>
</reference>